<organism evidence="4 5">
    <name type="scientific">Microbacterium esteraromaticum</name>
    <dbReference type="NCBI Taxonomy" id="57043"/>
    <lineage>
        <taxon>Bacteria</taxon>
        <taxon>Bacillati</taxon>
        <taxon>Actinomycetota</taxon>
        <taxon>Actinomycetes</taxon>
        <taxon>Micrococcales</taxon>
        <taxon>Microbacteriaceae</taxon>
        <taxon>Microbacterium</taxon>
    </lineage>
</organism>
<dbReference type="RefSeq" id="WP_206823707.1">
    <property type="nucleotide sequence ID" value="NZ_JAEMWU010000001.1"/>
</dbReference>
<feature type="signal peptide" evidence="2">
    <location>
        <begin position="1"/>
        <end position="33"/>
    </location>
</feature>
<dbReference type="SUPFAM" id="SSF53807">
    <property type="entry name" value="Helical backbone' metal receptor"/>
    <property type="match status" value="1"/>
</dbReference>
<dbReference type="EMBL" id="JAEMWU010000001">
    <property type="protein sequence ID" value="MBN8205961.1"/>
    <property type="molecule type" value="Genomic_DNA"/>
</dbReference>
<feature type="chain" id="PRO_5038930229" evidence="2">
    <location>
        <begin position="34"/>
        <end position="347"/>
    </location>
</feature>
<evidence type="ECO:0000256" key="2">
    <source>
        <dbReference type="SAM" id="SignalP"/>
    </source>
</evidence>
<dbReference type="AlphaFoldDB" id="A0A939DVD8"/>
<evidence type="ECO:0000313" key="5">
    <source>
        <dbReference type="Proteomes" id="UP000664385"/>
    </source>
</evidence>
<accession>A0A939DVD8</accession>
<dbReference type="InterPro" id="IPR050902">
    <property type="entry name" value="ABC_Transporter_SBP"/>
</dbReference>
<evidence type="ECO:0000256" key="1">
    <source>
        <dbReference type="ARBA" id="ARBA00008814"/>
    </source>
</evidence>
<name>A0A939DVD8_9MICO</name>
<proteinExistence type="inferred from homology"/>
<sequence>MNTPPAHPPRARSRGGRRTALLGLLAMTPIVLTACGSAVAPAGDDAPESHGQAVTIDNCGRELTFAHAPEAVVGLMPSQTDLLLRLGAQDQLAGQAQVATSELPADVASLAADVPVLSTDAPPAREDLLSVAPDLVVSPTEYEFTAEQGFASIEQLADNGAQAYVATGGCAERRSSAEVTDLLTDIENLGKILRAEDLAADLAADAQARLDAVTEAVRDQEPLTVAEIWSEGNMLGAIGAGIEYDIIRTAGGDNVFNPDAPEFADFFSAEITPEEIVSRNPDAIVFGVTSDAQHERVVEYLRATFPDVTAVQNDLLIAVPQSDFYPGTIGNIDAVETIAHQLYPDAF</sequence>
<comment type="similarity">
    <text evidence="1">Belongs to the bacterial solute-binding protein 8 family.</text>
</comment>
<dbReference type="Pfam" id="PF01497">
    <property type="entry name" value="Peripla_BP_2"/>
    <property type="match status" value="1"/>
</dbReference>
<keyword evidence="2" id="KW-0732">Signal</keyword>
<dbReference type="PANTHER" id="PTHR30535:SF7">
    <property type="entry name" value="IRON(III) DICITRATE-BINDING PROTEIN"/>
    <property type="match status" value="1"/>
</dbReference>
<gene>
    <name evidence="4" type="ORF">JF543_08300</name>
</gene>
<dbReference type="PROSITE" id="PS50983">
    <property type="entry name" value="FE_B12_PBP"/>
    <property type="match status" value="1"/>
</dbReference>
<feature type="domain" description="Fe/B12 periplasmic-binding" evidence="3">
    <location>
        <begin position="71"/>
        <end position="346"/>
    </location>
</feature>
<comment type="caution">
    <text evidence="4">The sequence shown here is derived from an EMBL/GenBank/DDBJ whole genome shotgun (WGS) entry which is preliminary data.</text>
</comment>
<dbReference type="PANTHER" id="PTHR30535">
    <property type="entry name" value="VITAMIN B12-BINDING PROTEIN"/>
    <property type="match status" value="1"/>
</dbReference>
<protein>
    <submittedName>
        <fullName evidence="4">ABC transporter substrate-binding protein</fullName>
    </submittedName>
</protein>
<evidence type="ECO:0000259" key="3">
    <source>
        <dbReference type="PROSITE" id="PS50983"/>
    </source>
</evidence>
<dbReference type="Gene3D" id="3.40.50.1980">
    <property type="entry name" value="Nitrogenase molybdenum iron protein domain"/>
    <property type="match status" value="2"/>
</dbReference>
<reference evidence="4" key="1">
    <citation type="submission" date="2020-12" db="EMBL/GenBank/DDBJ databases">
        <title>PHA producing bacteria isolated from mangrove.</title>
        <authorList>
            <person name="Zheng W."/>
            <person name="Yu S."/>
            <person name="Huang Y."/>
        </authorList>
    </citation>
    <scope>NUCLEOTIDE SEQUENCE</scope>
    <source>
        <strain evidence="4">GN8-5</strain>
    </source>
</reference>
<evidence type="ECO:0000313" key="4">
    <source>
        <dbReference type="EMBL" id="MBN8205961.1"/>
    </source>
</evidence>
<dbReference type="InterPro" id="IPR002491">
    <property type="entry name" value="ABC_transptr_periplasmic_BD"/>
</dbReference>
<dbReference type="Proteomes" id="UP000664385">
    <property type="component" value="Unassembled WGS sequence"/>
</dbReference>